<dbReference type="PRINTS" id="PR00032">
    <property type="entry name" value="HTHARAC"/>
</dbReference>
<keyword evidence="3 9" id="KW-0812">Transmembrane</keyword>
<dbReference type="AlphaFoldDB" id="A0A5S5CHL3"/>
<dbReference type="PANTHER" id="PTHR43280:SF2">
    <property type="entry name" value="HTH-TYPE TRANSCRIPTIONAL REGULATOR EXSA"/>
    <property type="match status" value="1"/>
</dbReference>
<keyword evidence="8" id="KW-0804">Transcription</keyword>
<dbReference type="InterPro" id="IPR018062">
    <property type="entry name" value="HTH_AraC-typ_CS"/>
</dbReference>
<keyword evidence="4 9" id="KW-1133">Transmembrane helix</keyword>
<protein>
    <submittedName>
        <fullName evidence="11">Cache domain-containing protein</fullName>
    </submittedName>
</protein>
<keyword evidence="12" id="KW-1185">Reference proteome</keyword>
<dbReference type="Pfam" id="PF17853">
    <property type="entry name" value="GGDEF_2"/>
    <property type="match status" value="1"/>
</dbReference>
<dbReference type="Gene3D" id="3.30.450.20">
    <property type="entry name" value="PAS domain"/>
    <property type="match status" value="1"/>
</dbReference>
<evidence type="ECO:0000256" key="5">
    <source>
        <dbReference type="ARBA" id="ARBA00023015"/>
    </source>
</evidence>
<name>A0A5S5CHL3_9BACL</name>
<feature type="transmembrane region" description="Helical" evidence="9">
    <location>
        <begin position="12"/>
        <end position="33"/>
    </location>
</feature>
<dbReference type="GO" id="GO:0043565">
    <property type="term" value="F:sequence-specific DNA binding"/>
    <property type="evidence" value="ECO:0007669"/>
    <property type="project" value="InterPro"/>
</dbReference>
<evidence type="ECO:0000256" key="1">
    <source>
        <dbReference type="ARBA" id="ARBA00004651"/>
    </source>
</evidence>
<dbReference type="InterPro" id="IPR018060">
    <property type="entry name" value="HTH_AraC"/>
</dbReference>
<gene>
    <name evidence="11" type="ORF">BCM02_101394</name>
</gene>
<evidence type="ECO:0000259" key="10">
    <source>
        <dbReference type="PROSITE" id="PS01124"/>
    </source>
</evidence>
<keyword evidence="2" id="KW-1003">Cell membrane</keyword>
<evidence type="ECO:0000256" key="6">
    <source>
        <dbReference type="ARBA" id="ARBA00023125"/>
    </source>
</evidence>
<evidence type="ECO:0000256" key="4">
    <source>
        <dbReference type="ARBA" id="ARBA00022989"/>
    </source>
</evidence>
<dbReference type="SUPFAM" id="SSF46689">
    <property type="entry name" value="Homeodomain-like"/>
    <property type="match status" value="2"/>
</dbReference>
<proteinExistence type="predicted"/>
<evidence type="ECO:0000256" key="2">
    <source>
        <dbReference type="ARBA" id="ARBA00022475"/>
    </source>
</evidence>
<feature type="transmembrane region" description="Helical" evidence="9">
    <location>
        <begin position="292"/>
        <end position="312"/>
    </location>
</feature>
<comment type="subcellular location">
    <subcellularLocation>
        <location evidence="1">Cell membrane</location>
        <topology evidence="1">Multi-pass membrane protein</topology>
    </subcellularLocation>
</comment>
<dbReference type="GO" id="GO:0003700">
    <property type="term" value="F:DNA-binding transcription factor activity"/>
    <property type="evidence" value="ECO:0007669"/>
    <property type="project" value="InterPro"/>
</dbReference>
<accession>A0A5S5CHL3</accession>
<dbReference type="CDD" id="cd12912">
    <property type="entry name" value="PDC2_MCP_like"/>
    <property type="match status" value="1"/>
</dbReference>
<dbReference type="OrthoDB" id="2517743at2"/>
<evidence type="ECO:0000256" key="8">
    <source>
        <dbReference type="ARBA" id="ARBA00023163"/>
    </source>
</evidence>
<dbReference type="SMART" id="SM00342">
    <property type="entry name" value="HTH_ARAC"/>
    <property type="match status" value="1"/>
</dbReference>
<evidence type="ECO:0000256" key="9">
    <source>
        <dbReference type="SAM" id="Phobius"/>
    </source>
</evidence>
<dbReference type="PANTHER" id="PTHR43280">
    <property type="entry name" value="ARAC-FAMILY TRANSCRIPTIONAL REGULATOR"/>
    <property type="match status" value="1"/>
</dbReference>
<evidence type="ECO:0000313" key="12">
    <source>
        <dbReference type="Proteomes" id="UP000323257"/>
    </source>
</evidence>
<dbReference type="InterPro" id="IPR009057">
    <property type="entry name" value="Homeodomain-like_sf"/>
</dbReference>
<dbReference type="GO" id="GO:0005886">
    <property type="term" value="C:plasma membrane"/>
    <property type="evidence" value="ECO:0007669"/>
    <property type="project" value="UniProtKB-SubCell"/>
</dbReference>
<keyword evidence="6" id="KW-0238">DNA-binding</keyword>
<dbReference type="Pfam" id="PF02743">
    <property type="entry name" value="dCache_1"/>
    <property type="match status" value="1"/>
</dbReference>
<dbReference type="PROSITE" id="PS01124">
    <property type="entry name" value="HTH_ARAC_FAMILY_2"/>
    <property type="match status" value="1"/>
</dbReference>
<organism evidence="11 12">
    <name type="scientific">Paenibacillus methanolicus</name>
    <dbReference type="NCBI Taxonomy" id="582686"/>
    <lineage>
        <taxon>Bacteria</taxon>
        <taxon>Bacillati</taxon>
        <taxon>Bacillota</taxon>
        <taxon>Bacilli</taxon>
        <taxon>Bacillales</taxon>
        <taxon>Paenibacillaceae</taxon>
        <taxon>Paenibacillus</taxon>
    </lineage>
</organism>
<dbReference type="InterPro" id="IPR041522">
    <property type="entry name" value="CdaR_GGDEF"/>
</dbReference>
<dbReference type="InterPro" id="IPR033479">
    <property type="entry name" value="dCache_1"/>
</dbReference>
<evidence type="ECO:0000256" key="3">
    <source>
        <dbReference type="ARBA" id="ARBA00022692"/>
    </source>
</evidence>
<dbReference type="Pfam" id="PF12833">
    <property type="entry name" value="HTH_18"/>
    <property type="match status" value="1"/>
</dbReference>
<keyword evidence="5" id="KW-0805">Transcription regulation</keyword>
<comment type="caution">
    <text evidence="11">The sequence shown here is derived from an EMBL/GenBank/DDBJ whole genome shotgun (WGS) entry which is preliminary data.</text>
</comment>
<dbReference type="InterPro" id="IPR020449">
    <property type="entry name" value="Tscrpt_reg_AraC-type_HTH"/>
</dbReference>
<dbReference type="RefSeq" id="WP_148927356.1">
    <property type="nucleotide sequence ID" value="NZ_VNHS01000001.1"/>
</dbReference>
<dbReference type="PROSITE" id="PS00041">
    <property type="entry name" value="HTH_ARAC_FAMILY_1"/>
    <property type="match status" value="1"/>
</dbReference>
<feature type="domain" description="HTH araC/xylS-type" evidence="10">
    <location>
        <begin position="662"/>
        <end position="761"/>
    </location>
</feature>
<keyword evidence="7 9" id="KW-0472">Membrane</keyword>
<evidence type="ECO:0000313" key="11">
    <source>
        <dbReference type="EMBL" id="TYP79276.1"/>
    </source>
</evidence>
<reference evidence="11 12" key="1">
    <citation type="submission" date="2019-07" db="EMBL/GenBank/DDBJ databases">
        <title>Genomic Encyclopedia of Type Strains, Phase III (KMG-III): the genomes of soil and plant-associated and newly described type strains.</title>
        <authorList>
            <person name="Whitman W."/>
        </authorList>
    </citation>
    <scope>NUCLEOTIDE SEQUENCE [LARGE SCALE GENOMIC DNA]</scope>
    <source>
        <strain evidence="11 12">BL24</strain>
    </source>
</reference>
<dbReference type="EMBL" id="VNHS01000001">
    <property type="protein sequence ID" value="TYP79276.1"/>
    <property type="molecule type" value="Genomic_DNA"/>
</dbReference>
<sequence>MVKVALRFPNRFVTVFGLLCLAIIVVTSSIAYYSSARQLQSMAEVSNTELLNQLNRRLELALMEIDKTVIALLGSADARRFFYEGHDNRAQTLQLQGQLANTVNSYANLQSVYLYAMRDNKILTDTIYTDAQDFYDVDWFPLLGPQDDYYAWTNLRPVTEQPGITKEVLTLIRSFPLTTKAEDRVGLVAVNLRASVIQDILSDLKRADGVAYIVDERGKVLAGNQEAAIAYPEDELAALISQMQATSSGFGKGKFQGDRSWVFYSAMDYTGWKWLYIVPESRIGETFAIIRNIMLLIAGVMSILAAIALMWANRFSYRPLEAFIRKVDSRVSGSQFNHTGTNMNQLESKFEAFVTNYSAVEQRLRESVPAMKLRTLLDVLTGSKTSYSQALPYLDRAGVKLYEANYTVLFIEFDHRKQVRHPDDWNLYAFGLCNVAEELVNADPGSCRGAAVQVSAAQSAVILSFPDSDPFANPLTALTLAESIRKNIEEHFKKTVTIAIGKHYPDFGSIRISYREATELLKYKWVAGTNTVMTWEDIQDYSGAQIMKMYGKIDKLTEAVRATDPTATNRLLDQLFDAMIKLNMNEDTIRHICQQVLIKASQAYLSAGTDPDDDRFQDFMLRDFDTFETMQDIRRMLRESMEDIIERLARKKSNKDKNELIGKVIAYIEENYGSQELSQNQLASIFSVSPSHLSRLFKEQTSINFLHYLIDVRMNAAKTLLRQTSLNVQDIALRVGYANLSSFLRIFKKFFGMTPSEMRGTSPVEDGD</sequence>
<dbReference type="Gene3D" id="1.10.10.60">
    <property type="entry name" value="Homeodomain-like"/>
    <property type="match status" value="2"/>
</dbReference>
<dbReference type="Proteomes" id="UP000323257">
    <property type="component" value="Unassembled WGS sequence"/>
</dbReference>
<evidence type="ECO:0000256" key="7">
    <source>
        <dbReference type="ARBA" id="ARBA00023136"/>
    </source>
</evidence>